<dbReference type="RefSeq" id="WP_067411823.1">
    <property type="nucleotide sequence ID" value="NZ_LNTY01000006.1"/>
</dbReference>
<reference evidence="2 3" key="1">
    <citation type="submission" date="2015-11" db="EMBL/GenBank/DDBJ databases">
        <title>Genomic Taxonomy of the Vibrionaceae.</title>
        <authorList>
            <person name="Gomez-Gil B."/>
            <person name="Enciso-Ibarra J."/>
        </authorList>
    </citation>
    <scope>NUCLEOTIDE SEQUENCE [LARGE SCALE GENOMIC DNA]</scope>
    <source>
        <strain evidence="2 3">CAIM 912</strain>
    </source>
</reference>
<feature type="transmembrane region" description="Helical" evidence="1">
    <location>
        <begin position="48"/>
        <end position="64"/>
    </location>
</feature>
<accession>A0A135IDD9</accession>
<dbReference type="STRING" id="294935.ATN88_07205"/>
<sequence length="159" mass="17638">MRAAQNAHAGDVTLQLGGGGTLRVFGCVFLTASVFLALQSSIDSPDAVLAWATCTAFGWHMVFIKHRIIIRRLNGTLVRQISSVYPVYKFEANIDAIRGFAVSRALIGRDRYGRKVFELSVLFDSGKRERLLAGNKEKLIRQGEKIAALCDKPFHVEDE</sequence>
<organism evidence="2 3">
    <name type="scientific">Enterovibrio coralii</name>
    <dbReference type="NCBI Taxonomy" id="294935"/>
    <lineage>
        <taxon>Bacteria</taxon>
        <taxon>Pseudomonadati</taxon>
        <taxon>Pseudomonadota</taxon>
        <taxon>Gammaproteobacteria</taxon>
        <taxon>Vibrionales</taxon>
        <taxon>Vibrionaceae</taxon>
        <taxon>Enterovibrio</taxon>
    </lineage>
</organism>
<evidence type="ECO:0000256" key="1">
    <source>
        <dbReference type="SAM" id="Phobius"/>
    </source>
</evidence>
<keyword evidence="1" id="KW-1133">Transmembrane helix</keyword>
<evidence type="ECO:0008006" key="4">
    <source>
        <dbReference type="Google" id="ProtNLM"/>
    </source>
</evidence>
<dbReference type="AlphaFoldDB" id="A0A135IDD9"/>
<protein>
    <recommendedName>
        <fullName evidence="4">DUF304 domain-containing protein</fullName>
    </recommendedName>
</protein>
<evidence type="ECO:0000313" key="3">
    <source>
        <dbReference type="Proteomes" id="UP000070529"/>
    </source>
</evidence>
<keyword evidence="3" id="KW-1185">Reference proteome</keyword>
<keyword evidence="1" id="KW-0472">Membrane</keyword>
<dbReference type="EMBL" id="LNTY01000006">
    <property type="protein sequence ID" value="KXF83425.1"/>
    <property type="molecule type" value="Genomic_DNA"/>
</dbReference>
<keyword evidence="1" id="KW-0812">Transmembrane</keyword>
<gene>
    <name evidence="2" type="ORF">ATN88_07205</name>
</gene>
<feature type="transmembrane region" description="Helical" evidence="1">
    <location>
        <begin position="21"/>
        <end position="42"/>
    </location>
</feature>
<dbReference type="Proteomes" id="UP000070529">
    <property type="component" value="Unassembled WGS sequence"/>
</dbReference>
<evidence type="ECO:0000313" key="2">
    <source>
        <dbReference type="EMBL" id="KXF83425.1"/>
    </source>
</evidence>
<proteinExistence type="predicted"/>
<comment type="caution">
    <text evidence="2">The sequence shown here is derived from an EMBL/GenBank/DDBJ whole genome shotgun (WGS) entry which is preliminary data.</text>
</comment>
<name>A0A135IDD9_9GAMM</name>
<dbReference type="OrthoDB" id="5917431at2"/>